<dbReference type="GO" id="GO:0070566">
    <property type="term" value="F:adenylyltransferase activity"/>
    <property type="evidence" value="ECO:0007669"/>
    <property type="project" value="TreeGrafter"/>
</dbReference>
<dbReference type="Pfam" id="PF23024">
    <property type="entry name" value="AMP-dom_DIP2-like"/>
    <property type="match status" value="1"/>
</dbReference>
<keyword evidence="5" id="KW-0472">Membrane</keyword>
<dbReference type="PANTHER" id="PTHR22754">
    <property type="entry name" value="DISCO-INTERACTING PROTEIN 2 DIP2 -RELATED"/>
    <property type="match status" value="1"/>
</dbReference>
<dbReference type="SUPFAM" id="SSF56801">
    <property type="entry name" value="Acetyl-CoA synthetase-like"/>
    <property type="match status" value="1"/>
</dbReference>
<dbReference type="InterPro" id="IPR045851">
    <property type="entry name" value="AMP-bd_C_sf"/>
</dbReference>
<comment type="similarity">
    <text evidence="1">Belongs to the ATP-dependent AMP-binding enzyme family.</text>
</comment>
<evidence type="ECO:0000256" key="3">
    <source>
        <dbReference type="ARBA" id="ARBA00022832"/>
    </source>
</evidence>
<dbReference type="Gene3D" id="3.30.300.30">
    <property type="match status" value="1"/>
</dbReference>
<dbReference type="PROSITE" id="PS00455">
    <property type="entry name" value="AMP_BINDING"/>
    <property type="match status" value="1"/>
</dbReference>
<evidence type="ECO:0000256" key="1">
    <source>
        <dbReference type="ARBA" id="ARBA00006432"/>
    </source>
</evidence>
<dbReference type="InterPro" id="IPR020845">
    <property type="entry name" value="AMP-binding_CS"/>
</dbReference>
<feature type="domain" description="AMP-binding enzyme C-terminal" evidence="7">
    <location>
        <begin position="479"/>
        <end position="591"/>
    </location>
</feature>
<name>A0A0A0WEZ1_9NOST</name>
<accession>A0A0A0WEZ1</accession>
<evidence type="ECO:0000259" key="6">
    <source>
        <dbReference type="Pfam" id="PF00501"/>
    </source>
</evidence>
<dbReference type="AlphaFoldDB" id="A0A0A0WEZ1"/>
<reference evidence="8" key="1">
    <citation type="journal article" date="2014" name="PLoS ONE">
        <title>A Hybrid Non-Ribosomal Peptide/Polyketide Synthetase Containing Fatty-Acyl Ligase (FAAL) Synthesizes the beta-Amino Fatty Acid Lipopeptides Puwainaphycins in the Cyanobacterium Cylindrospermum alatosporum.</title>
        <authorList>
            <person name="Mares J."/>
            <person name="Hajek J."/>
            <person name="Urajova P."/>
            <person name="Kopecky J."/>
            <person name="Hrouzek P."/>
        </authorList>
    </citation>
    <scope>NUCLEOTIDE SEQUENCE</scope>
    <source>
        <strain evidence="8">CCALA 988</strain>
    </source>
</reference>
<feature type="transmembrane region" description="Helical" evidence="5">
    <location>
        <begin position="96"/>
        <end position="116"/>
    </location>
</feature>
<organism evidence="8">
    <name type="scientific">Cylindrospermum alatosporum CCALA 988</name>
    <dbReference type="NCBI Taxonomy" id="1382618"/>
    <lineage>
        <taxon>Bacteria</taxon>
        <taxon>Bacillati</taxon>
        <taxon>Cyanobacteriota</taxon>
        <taxon>Cyanophyceae</taxon>
        <taxon>Nostocales</taxon>
        <taxon>Nostocaceae</taxon>
        <taxon>Cylindrospermum</taxon>
    </lineage>
</organism>
<gene>
    <name evidence="8" type="primary">puwC</name>
</gene>
<keyword evidence="5" id="KW-0812">Transmembrane</keyword>
<dbReference type="GO" id="GO:0005886">
    <property type="term" value="C:plasma membrane"/>
    <property type="evidence" value="ECO:0007669"/>
    <property type="project" value="TreeGrafter"/>
</dbReference>
<dbReference type="CDD" id="cd05931">
    <property type="entry name" value="FAAL"/>
    <property type="match status" value="1"/>
</dbReference>
<keyword evidence="4" id="KW-0443">Lipid metabolism</keyword>
<dbReference type="GO" id="GO:0016874">
    <property type="term" value="F:ligase activity"/>
    <property type="evidence" value="ECO:0007669"/>
    <property type="project" value="UniProtKB-KW"/>
</dbReference>
<dbReference type="GO" id="GO:0006633">
    <property type="term" value="P:fatty acid biosynthetic process"/>
    <property type="evidence" value="ECO:0007669"/>
    <property type="project" value="TreeGrafter"/>
</dbReference>
<evidence type="ECO:0000313" key="8">
    <source>
        <dbReference type="EMBL" id="AIW82280.1"/>
    </source>
</evidence>
<proteinExistence type="inferred from homology"/>
<evidence type="ECO:0000256" key="2">
    <source>
        <dbReference type="ARBA" id="ARBA00022598"/>
    </source>
</evidence>
<dbReference type="GO" id="GO:0071766">
    <property type="term" value="P:Actinobacterium-type cell wall biogenesis"/>
    <property type="evidence" value="ECO:0007669"/>
    <property type="project" value="UniProtKB-ARBA"/>
</dbReference>
<dbReference type="EMBL" id="KM078884">
    <property type="protein sequence ID" value="AIW82280.1"/>
    <property type="molecule type" value="Genomic_DNA"/>
</dbReference>
<protein>
    <submittedName>
        <fullName evidence="8">PuwC</fullName>
    </submittedName>
</protein>
<feature type="domain" description="AMP-dependent synthetase/ligase" evidence="6">
    <location>
        <begin position="39"/>
        <end position="435"/>
    </location>
</feature>
<dbReference type="InterPro" id="IPR025110">
    <property type="entry name" value="AMP-bd_C"/>
</dbReference>
<evidence type="ECO:0000256" key="4">
    <source>
        <dbReference type="ARBA" id="ARBA00023098"/>
    </source>
</evidence>
<dbReference type="Pfam" id="PF00501">
    <property type="entry name" value="AMP-binding"/>
    <property type="match status" value="1"/>
</dbReference>
<keyword evidence="2" id="KW-0436">Ligase</keyword>
<keyword evidence="3" id="KW-0276">Fatty acid metabolism</keyword>
<keyword evidence="5" id="KW-1133">Transmembrane helix</keyword>
<dbReference type="InterPro" id="IPR042099">
    <property type="entry name" value="ANL_N_sf"/>
</dbReference>
<evidence type="ECO:0000259" key="7">
    <source>
        <dbReference type="Pfam" id="PF23024"/>
    </source>
</evidence>
<evidence type="ECO:0000256" key="5">
    <source>
        <dbReference type="SAM" id="Phobius"/>
    </source>
</evidence>
<sequence>MQNSTFNIQHSTFNIVRLSAHDEVQNPHFSTFVELLRYRAISQPDKIAFTFLQDGETETGSLTYQALDQQAKAIAVQLESVAAKGDRAIMLYPSGLEFITAFFGCLYAGVVAIPAYPPRRNQNLFRLQSIVTDAQATVALTTTALSSDLKQWFNQNSELATVKWLVTDEIDSNLASVWQQPELNSNTLAFLQYTSGSTGTPKGVMVSHSNLLYNEEMIKLGFQNTEQSIIAGWLPFFHDMGLMANLLQAVYLGVPCFFMPPVAFLQRPYRWLQVISRYKATSSGAPNFAYDLCVNKITPEQISSLDLSSWDLAFNGAEPVNAATLERFTAKFAAYGFRREAFYPGYGMAEATLLISGGLRKAAPVVLSVAGSNLEQNRVLVTTDEQEGSKKIVGCGQTWLDQKIAIADPDTLTHCSAEQVGEIWVSGANVAGGYWNRPEETEQTFHSYFADTGEGPFLRTGDLGFLRDGELFITGRIKDVIIIRGRNNYPQDIEVTVEQSHPALRPSNGAAFTVTVNEQEKLIVVQEVERTWLRKLDGETVVKTIRQAVAQQHELQVYAVVLIKTGSIPKTSSGKIQRRACRAKFLAGTLEGLTSDK</sequence>
<dbReference type="InterPro" id="IPR040097">
    <property type="entry name" value="FAAL/FAAC"/>
</dbReference>
<dbReference type="FunFam" id="3.40.50.12780:FF:000013">
    <property type="entry name" value="Long-chain-fatty-acid--AMP ligase FadD32"/>
    <property type="match status" value="1"/>
</dbReference>
<dbReference type="PANTHER" id="PTHR22754:SF32">
    <property type="entry name" value="DISCO-INTERACTING PROTEIN 2"/>
    <property type="match status" value="1"/>
</dbReference>
<dbReference type="InterPro" id="IPR000873">
    <property type="entry name" value="AMP-dep_synth/lig_dom"/>
</dbReference>
<dbReference type="Gene3D" id="3.40.50.12780">
    <property type="entry name" value="N-terminal domain of ligase-like"/>
    <property type="match status" value="1"/>
</dbReference>